<evidence type="ECO:0000256" key="1">
    <source>
        <dbReference type="SAM" id="SignalP"/>
    </source>
</evidence>
<gene>
    <name evidence="2" type="ORF">BaRGS_00027151</name>
</gene>
<keyword evidence="1" id="KW-0732">Signal</keyword>
<accession>A0ABD0K401</accession>
<name>A0ABD0K401_9CAEN</name>
<protein>
    <recommendedName>
        <fullName evidence="4">DUF4773 domain-containing protein</fullName>
    </recommendedName>
</protein>
<keyword evidence="3" id="KW-1185">Reference proteome</keyword>
<sequence length="88" mass="9777">TMEIMHAVFAVALMFFFHVTKADETYFETGLPDEVALSLSREMTKRSMEERAVTCDCSGSSCSCCADINFNGFGFDVDDRGESLVQLN</sequence>
<dbReference type="EMBL" id="JACVVK020000259">
    <property type="protein sequence ID" value="KAK7481635.1"/>
    <property type="molecule type" value="Genomic_DNA"/>
</dbReference>
<evidence type="ECO:0008006" key="4">
    <source>
        <dbReference type="Google" id="ProtNLM"/>
    </source>
</evidence>
<evidence type="ECO:0000313" key="2">
    <source>
        <dbReference type="EMBL" id="KAK7481635.1"/>
    </source>
</evidence>
<dbReference type="AlphaFoldDB" id="A0ABD0K401"/>
<comment type="caution">
    <text evidence="2">The sequence shown here is derived from an EMBL/GenBank/DDBJ whole genome shotgun (WGS) entry which is preliminary data.</text>
</comment>
<reference evidence="2 3" key="1">
    <citation type="journal article" date="2023" name="Sci. Data">
        <title>Genome assembly of the Korean intertidal mud-creeper Batillaria attramentaria.</title>
        <authorList>
            <person name="Patra A.K."/>
            <person name="Ho P.T."/>
            <person name="Jun S."/>
            <person name="Lee S.J."/>
            <person name="Kim Y."/>
            <person name="Won Y.J."/>
        </authorList>
    </citation>
    <scope>NUCLEOTIDE SEQUENCE [LARGE SCALE GENOMIC DNA]</scope>
    <source>
        <strain evidence="2">Wonlab-2016</strain>
    </source>
</reference>
<dbReference type="Proteomes" id="UP001519460">
    <property type="component" value="Unassembled WGS sequence"/>
</dbReference>
<feature type="signal peptide" evidence="1">
    <location>
        <begin position="1"/>
        <end position="22"/>
    </location>
</feature>
<evidence type="ECO:0000313" key="3">
    <source>
        <dbReference type="Proteomes" id="UP001519460"/>
    </source>
</evidence>
<organism evidence="2 3">
    <name type="scientific">Batillaria attramentaria</name>
    <dbReference type="NCBI Taxonomy" id="370345"/>
    <lineage>
        <taxon>Eukaryota</taxon>
        <taxon>Metazoa</taxon>
        <taxon>Spiralia</taxon>
        <taxon>Lophotrochozoa</taxon>
        <taxon>Mollusca</taxon>
        <taxon>Gastropoda</taxon>
        <taxon>Caenogastropoda</taxon>
        <taxon>Sorbeoconcha</taxon>
        <taxon>Cerithioidea</taxon>
        <taxon>Batillariidae</taxon>
        <taxon>Batillaria</taxon>
    </lineage>
</organism>
<feature type="non-terminal residue" evidence="2">
    <location>
        <position position="1"/>
    </location>
</feature>
<proteinExistence type="predicted"/>
<feature type="chain" id="PRO_5044872088" description="DUF4773 domain-containing protein" evidence="1">
    <location>
        <begin position="23"/>
        <end position="88"/>
    </location>
</feature>